<name>A0A0C1QZ09_9RICK</name>
<protein>
    <submittedName>
        <fullName evidence="3">Uncharacterized protein</fullName>
    </submittedName>
</protein>
<keyword evidence="2" id="KW-0040">ANK repeat</keyword>
<dbReference type="EMBL" id="JSWE01000096">
    <property type="protein sequence ID" value="KIE05240.1"/>
    <property type="molecule type" value="Genomic_DNA"/>
</dbReference>
<dbReference type="AlphaFoldDB" id="A0A0C1QZ09"/>
<reference evidence="3 4" key="1">
    <citation type="submission" date="2014-11" db="EMBL/GenBank/DDBJ databases">
        <title>A Rickettsiales Symbiont of Amoebae With Ancient Features.</title>
        <authorList>
            <person name="Schulz F."/>
            <person name="Martijn J."/>
            <person name="Wascher F."/>
            <person name="Kostanjsek R."/>
            <person name="Ettema T.J."/>
            <person name="Horn M."/>
        </authorList>
    </citation>
    <scope>NUCLEOTIDE SEQUENCE [LARGE SCALE GENOMIC DNA]</scope>
    <source>
        <strain evidence="3 4">UWC36</strain>
    </source>
</reference>
<accession>A0A0C1QZ09</accession>
<dbReference type="STRING" id="86105.NF27_DT00140"/>
<dbReference type="InterPro" id="IPR002110">
    <property type="entry name" value="Ankyrin_rpt"/>
</dbReference>
<evidence type="ECO:0000256" key="2">
    <source>
        <dbReference type="ARBA" id="ARBA00023043"/>
    </source>
</evidence>
<evidence type="ECO:0000313" key="4">
    <source>
        <dbReference type="Proteomes" id="UP000031258"/>
    </source>
</evidence>
<proteinExistence type="predicted"/>
<dbReference type="PANTHER" id="PTHR24180">
    <property type="entry name" value="CYCLIN-DEPENDENT KINASE INHIBITOR 2C-RELATED"/>
    <property type="match status" value="1"/>
</dbReference>
<keyword evidence="4" id="KW-1185">Reference proteome</keyword>
<dbReference type="Proteomes" id="UP000031258">
    <property type="component" value="Unassembled WGS sequence"/>
</dbReference>
<dbReference type="Pfam" id="PF00023">
    <property type="entry name" value="Ank"/>
    <property type="match status" value="1"/>
</dbReference>
<sequence length="206" mass="24218">MRYYMKTFDYSSEERQLAYPLHYWLRQQGSEYVERIYDSIKNEIDNKHEFFNREDEHGFTPMHVFSGFNAHNPKNIVNGEYLYKQGADLNAQDKEGNTPLHTWAYNYDKATRGSEDVPIKIVAEIKWSAVKSSMPFLGWMIVNGADINIHNHDNTTALELIMQVIPKDIKIDEKTMKEAYNNWKETGKVKELQYKNTNEKGCCIMM</sequence>
<organism evidence="3 4">
    <name type="scientific">Candidatus Jidaibacter acanthamoebae</name>
    <dbReference type="NCBI Taxonomy" id="86105"/>
    <lineage>
        <taxon>Bacteria</taxon>
        <taxon>Pseudomonadati</taxon>
        <taxon>Pseudomonadota</taxon>
        <taxon>Alphaproteobacteria</taxon>
        <taxon>Rickettsiales</taxon>
        <taxon>Candidatus Midichloriaceae</taxon>
        <taxon>Candidatus Jidaibacter</taxon>
    </lineage>
</organism>
<dbReference type="PANTHER" id="PTHR24180:SF45">
    <property type="entry name" value="POLY [ADP-RIBOSE] POLYMERASE TANKYRASE"/>
    <property type="match status" value="1"/>
</dbReference>
<dbReference type="Gene3D" id="1.25.40.20">
    <property type="entry name" value="Ankyrin repeat-containing domain"/>
    <property type="match status" value="1"/>
</dbReference>
<evidence type="ECO:0000256" key="1">
    <source>
        <dbReference type="ARBA" id="ARBA00022737"/>
    </source>
</evidence>
<dbReference type="InterPro" id="IPR051637">
    <property type="entry name" value="Ank_repeat_dom-contain_49"/>
</dbReference>
<keyword evidence="1" id="KW-0677">Repeat</keyword>
<gene>
    <name evidence="3" type="ORF">NF27_DT00140</name>
</gene>
<dbReference type="SUPFAM" id="SSF48403">
    <property type="entry name" value="Ankyrin repeat"/>
    <property type="match status" value="1"/>
</dbReference>
<comment type="caution">
    <text evidence="3">The sequence shown here is derived from an EMBL/GenBank/DDBJ whole genome shotgun (WGS) entry which is preliminary data.</text>
</comment>
<dbReference type="InterPro" id="IPR036770">
    <property type="entry name" value="Ankyrin_rpt-contain_sf"/>
</dbReference>
<evidence type="ECO:0000313" key="3">
    <source>
        <dbReference type="EMBL" id="KIE05240.1"/>
    </source>
</evidence>